<dbReference type="Proteomes" id="UP000515838">
    <property type="component" value="Chromosome"/>
</dbReference>
<feature type="domain" description="Core-binding (CB)" evidence="7">
    <location>
        <begin position="97"/>
        <end position="185"/>
    </location>
</feature>
<dbReference type="PANTHER" id="PTHR30629:SF2">
    <property type="entry name" value="PROPHAGE INTEGRASE INTS-RELATED"/>
    <property type="match status" value="1"/>
</dbReference>
<dbReference type="Pfam" id="PF22022">
    <property type="entry name" value="Phage_int_M"/>
    <property type="match status" value="1"/>
</dbReference>
<evidence type="ECO:0000256" key="3">
    <source>
        <dbReference type="ARBA" id="ARBA00023125"/>
    </source>
</evidence>
<dbReference type="InterPro" id="IPR011010">
    <property type="entry name" value="DNA_brk_join_enz"/>
</dbReference>
<evidence type="ECO:0000256" key="5">
    <source>
        <dbReference type="PROSITE-ProRule" id="PRU01248"/>
    </source>
</evidence>
<dbReference type="RefSeq" id="WP_187573801.1">
    <property type="nucleotide sequence ID" value="NZ_CP060731.1"/>
</dbReference>
<accession>A0A7G9TE88</accession>
<comment type="similarity">
    <text evidence="1">Belongs to the 'phage' integrase family.</text>
</comment>
<dbReference type="CDD" id="cd01189">
    <property type="entry name" value="INT_ICEBs1_C_like"/>
    <property type="match status" value="1"/>
</dbReference>
<name>A0A7G9TE88_PSEMX</name>
<keyword evidence="3 5" id="KW-0238">DNA-binding</keyword>
<dbReference type="InterPro" id="IPR002104">
    <property type="entry name" value="Integrase_catalytic"/>
</dbReference>
<evidence type="ECO:0000256" key="1">
    <source>
        <dbReference type="ARBA" id="ARBA00008857"/>
    </source>
</evidence>
<keyword evidence="4" id="KW-0233">DNA recombination</keyword>
<keyword evidence="2" id="KW-0229">DNA integration</keyword>
<dbReference type="Pfam" id="PF00589">
    <property type="entry name" value="Phage_integrase"/>
    <property type="match status" value="1"/>
</dbReference>
<dbReference type="GeneID" id="81469908"/>
<proteinExistence type="inferred from homology"/>
<evidence type="ECO:0000259" key="7">
    <source>
        <dbReference type="PROSITE" id="PS51900"/>
    </source>
</evidence>
<feature type="domain" description="Tyr recombinase" evidence="6">
    <location>
        <begin position="205"/>
        <end position="388"/>
    </location>
</feature>
<dbReference type="InterPro" id="IPR022000">
    <property type="entry name" value="Min27-like_integrase_DNA_bind"/>
</dbReference>
<dbReference type="InterPro" id="IPR010998">
    <property type="entry name" value="Integrase_recombinase_N"/>
</dbReference>
<evidence type="ECO:0000256" key="2">
    <source>
        <dbReference type="ARBA" id="ARBA00022908"/>
    </source>
</evidence>
<evidence type="ECO:0000256" key="4">
    <source>
        <dbReference type="ARBA" id="ARBA00023172"/>
    </source>
</evidence>
<sequence>MAKVRARPETNCLYLDFSFRGKRCKEQTALKDTASNRRTLETLANRIKREMTKGTFDYRRFFPDSPRAAQFHGDMEATPTLMATSSHASADRDPSTPTLGQFAGIWYQENLPRWRLTHADTVQGTLHQHILPKLGEKPLAEITRADLLAFRAELGKQTGKGGGALSPSRINHIMTPLRMLLAEASERYEFLTPFRNIKPLRLPKLDIQPLSLDEVHRALGTVRKDWHPYLATRFFTGMRTGEINALEWKHIDFEHDLILVRQSIVKGRLENTKTDGSMRDIPMVPLVRTALLEQRKLVSEDCRWVFAQRNGDPINLVNFTNRVWHPLLRHLGLAPRRPYQTRHTAATLMLASGENPEWVARTLGHANTEMLFRVYSRYVPNLTRNDGKAFTGLVTASSLPISAEIQAKSKQEGPITPLSVLTRKQLEALVAQLQQQ</sequence>
<dbReference type="Gene3D" id="1.10.443.10">
    <property type="entry name" value="Intergrase catalytic core"/>
    <property type="match status" value="1"/>
</dbReference>
<dbReference type="PANTHER" id="PTHR30629">
    <property type="entry name" value="PROPHAGE INTEGRASE"/>
    <property type="match status" value="1"/>
</dbReference>
<dbReference type="PROSITE" id="PS51900">
    <property type="entry name" value="CB"/>
    <property type="match status" value="1"/>
</dbReference>
<dbReference type="GO" id="GO:0003677">
    <property type="term" value="F:DNA binding"/>
    <property type="evidence" value="ECO:0007669"/>
    <property type="project" value="UniProtKB-UniRule"/>
</dbReference>
<protein>
    <submittedName>
        <fullName evidence="8">Site-specific integrase</fullName>
    </submittedName>
</protein>
<dbReference type="Pfam" id="PF12167">
    <property type="entry name" value="Arm-DNA-bind_2"/>
    <property type="match status" value="1"/>
</dbReference>
<dbReference type="GO" id="GO:0006310">
    <property type="term" value="P:DNA recombination"/>
    <property type="evidence" value="ECO:0007669"/>
    <property type="project" value="UniProtKB-KW"/>
</dbReference>
<dbReference type="InterPro" id="IPR050808">
    <property type="entry name" value="Phage_Integrase"/>
</dbReference>
<dbReference type="PROSITE" id="PS51898">
    <property type="entry name" value="TYR_RECOMBINASE"/>
    <property type="match status" value="1"/>
</dbReference>
<evidence type="ECO:0000259" key="6">
    <source>
        <dbReference type="PROSITE" id="PS51898"/>
    </source>
</evidence>
<organism evidence="8 9">
    <name type="scientific">Pseudoxanthomonas mexicana</name>
    <dbReference type="NCBI Taxonomy" id="128785"/>
    <lineage>
        <taxon>Bacteria</taxon>
        <taxon>Pseudomonadati</taxon>
        <taxon>Pseudomonadota</taxon>
        <taxon>Gammaproteobacteria</taxon>
        <taxon>Lysobacterales</taxon>
        <taxon>Lysobacteraceae</taxon>
        <taxon>Pseudoxanthomonas</taxon>
    </lineage>
</organism>
<dbReference type="Gene3D" id="1.10.150.130">
    <property type="match status" value="1"/>
</dbReference>
<dbReference type="InterPro" id="IPR044068">
    <property type="entry name" value="CB"/>
</dbReference>
<dbReference type="InterPro" id="IPR053876">
    <property type="entry name" value="Phage_int_M"/>
</dbReference>
<gene>
    <name evidence="8" type="ORF">IAE60_02955</name>
</gene>
<evidence type="ECO:0000313" key="8">
    <source>
        <dbReference type="EMBL" id="QNN78413.1"/>
    </source>
</evidence>
<reference evidence="8 9" key="1">
    <citation type="submission" date="2020-08" db="EMBL/GenBank/DDBJ databases">
        <title>Streptomycin Non-resistant strain, P. mexicana.</title>
        <authorList>
            <person name="Ganesh-Kumar S."/>
            <person name="Zhe T."/>
            <person name="Yu Z."/>
            <person name="Min Y."/>
        </authorList>
    </citation>
    <scope>NUCLEOTIDE SEQUENCE [LARGE SCALE GENOMIC DNA]</scope>
    <source>
        <strain evidence="8 9">GTZY2</strain>
    </source>
</reference>
<evidence type="ECO:0000313" key="9">
    <source>
        <dbReference type="Proteomes" id="UP000515838"/>
    </source>
</evidence>
<dbReference type="SUPFAM" id="SSF56349">
    <property type="entry name" value="DNA breaking-rejoining enzymes"/>
    <property type="match status" value="1"/>
</dbReference>
<dbReference type="EMBL" id="CP060731">
    <property type="protein sequence ID" value="QNN78413.1"/>
    <property type="molecule type" value="Genomic_DNA"/>
</dbReference>
<dbReference type="AlphaFoldDB" id="A0A7G9TE88"/>
<dbReference type="GO" id="GO:0015074">
    <property type="term" value="P:DNA integration"/>
    <property type="evidence" value="ECO:0007669"/>
    <property type="project" value="UniProtKB-KW"/>
</dbReference>
<dbReference type="InterPro" id="IPR013762">
    <property type="entry name" value="Integrase-like_cat_sf"/>
</dbReference>